<dbReference type="InterPro" id="IPR032055">
    <property type="entry name" value="TMEM72"/>
</dbReference>
<evidence type="ECO:0000313" key="2">
    <source>
        <dbReference type="WBParaSite" id="maker-uti_cns_0004349-snap-gene-0.4-mRNA-1"/>
    </source>
</evidence>
<dbReference type="Proteomes" id="UP000095280">
    <property type="component" value="Unplaced"/>
</dbReference>
<dbReference type="Pfam" id="PF16054">
    <property type="entry name" value="TMEM72"/>
    <property type="match status" value="1"/>
</dbReference>
<dbReference type="WBParaSite" id="maker-uti_cns_0004349-snap-gene-0.4-mRNA-1">
    <property type="protein sequence ID" value="maker-uti_cns_0004349-snap-gene-0.4-mRNA-1"/>
    <property type="gene ID" value="maker-uti_cns_0004349-snap-gene-0.4"/>
</dbReference>
<organism evidence="1 2">
    <name type="scientific">Macrostomum lignano</name>
    <dbReference type="NCBI Taxonomy" id="282301"/>
    <lineage>
        <taxon>Eukaryota</taxon>
        <taxon>Metazoa</taxon>
        <taxon>Spiralia</taxon>
        <taxon>Lophotrochozoa</taxon>
        <taxon>Platyhelminthes</taxon>
        <taxon>Rhabditophora</taxon>
        <taxon>Macrostomorpha</taxon>
        <taxon>Macrostomida</taxon>
        <taxon>Macrostomidae</taxon>
        <taxon>Macrostomum</taxon>
    </lineage>
</organism>
<keyword evidence="1" id="KW-1185">Reference proteome</keyword>
<dbReference type="OrthoDB" id="5946061at2759"/>
<evidence type="ECO:0000313" key="1">
    <source>
        <dbReference type="Proteomes" id="UP000095280"/>
    </source>
</evidence>
<name>A0A1I8H495_9PLAT</name>
<protein>
    <submittedName>
        <fullName evidence="2">Transmembrane protein 72</fullName>
    </submittedName>
</protein>
<accession>A0A1I8H495</accession>
<dbReference type="PANTHER" id="PTHR28474">
    <property type="entry name" value="TRANSMEMBRANE PROTEIN 72"/>
    <property type="match status" value="1"/>
</dbReference>
<sequence>MRAPTGSIDSTVYTTLQQRLLAFLCCLVAMATAVLLWGVGAEAVHFGHKLSGSLLLIDATLMTVLEAVTVCFLLLPRNSCIRCRRIECLSTGLDTYKRSILYALLTATCFVRLDEYWMPAVPGSALILSSVMYMLKHCCNRKATIDVGKMPSFFSFEGAASLTPESAVPPTDASSQQLRQPPTAKPLGLDNKKQQQQLQPPPPLYTPTVHSAVNDYWRDPDVSNVAPVPAVPIIQQPPALPPRRSRQNRVLLNSSVAASDQQNHWCKKLDDI</sequence>
<dbReference type="AlphaFoldDB" id="A0A1I8H495"/>
<proteinExistence type="predicted"/>
<dbReference type="PANTHER" id="PTHR28474:SF1">
    <property type="entry name" value="TRANSMEMBRANE PROTEIN 72"/>
    <property type="match status" value="1"/>
</dbReference>
<reference evidence="2" key="1">
    <citation type="submission" date="2016-11" db="UniProtKB">
        <authorList>
            <consortium name="WormBaseParasite"/>
        </authorList>
    </citation>
    <scope>IDENTIFICATION</scope>
</reference>